<name>A0A813PBN3_ADIRI</name>
<dbReference type="OrthoDB" id="416253at2759"/>
<accession>A0A813PBN3</accession>
<dbReference type="PROSITE" id="PS00062">
    <property type="entry name" value="ALDOKETO_REDUCTASE_2"/>
    <property type="match status" value="1"/>
</dbReference>
<keyword evidence="9" id="KW-0010">Activator</keyword>
<dbReference type="PRINTS" id="PR00069">
    <property type="entry name" value="ALDKETRDTASE"/>
</dbReference>
<keyword evidence="7 9" id="KW-0804">Transcription</keyword>
<dbReference type="GO" id="GO:0003712">
    <property type="term" value="F:transcription coregulator activity"/>
    <property type="evidence" value="ECO:0007669"/>
    <property type="project" value="InterPro"/>
</dbReference>
<dbReference type="GO" id="GO:0006357">
    <property type="term" value="P:regulation of transcription by RNA polymerase II"/>
    <property type="evidence" value="ECO:0007669"/>
    <property type="project" value="InterPro"/>
</dbReference>
<feature type="region of interest" description="Disordered" evidence="10">
    <location>
        <begin position="237"/>
        <end position="256"/>
    </location>
</feature>
<evidence type="ECO:0000256" key="3">
    <source>
        <dbReference type="ARBA" id="ARBA00009626"/>
    </source>
</evidence>
<evidence type="ECO:0000313" key="13">
    <source>
        <dbReference type="Proteomes" id="UP000663852"/>
    </source>
</evidence>
<organism evidence="12 13">
    <name type="scientific">Adineta ricciae</name>
    <name type="common">Rotifer</name>
    <dbReference type="NCBI Taxonomy" id="249248"/>
    <lineage>
        <taxon>Eukaryota</taxon>
        <taxon>Metazoa</taxon>
        <taxon>Spiralia</taxon>
        <taxon>Gnathifera</taxon>
        <taxon>Rotifera</taxon>
        <taxon>Eurotatoria</taxon>
        <taxon>Bdelloidea</taxon>
        <taxon>Adinetida</taxon>
        <taxon>Adinetidae</taxon>
        <taxon>Adineta</taxon>
    </lineage>
</organism>
<dbReference type="InterPro" id="IPR023210">
    <property type="entry name" value="NADP_OxRdtase_dom"/>
</dbReference>
<dbReference type="InterPro" id="IPR020471">
    <property type="entry name" value="AKR"/>
</dbReference>
<evidence type="ECO:0000256" key="5">
    <source>
        <dbReference type="ARBA" id="ARBA00023002"/>
    </source>
</evidence>
<dbReference type="SUPFAM" id="SSF51430">
    <property type="entry name" value="NAD(P)-linked oxidoreductase"/>
    <property type="match status" value="1"/>
</dbReference>
<evidence type="ECO:0000256" key="10">
    <source>
        <dbReference type="SAM" id="MobiDB-lite"/>
    </source>
</evidence>
<keyword evidence="4" id="KW-0521">NADP</keyword>
<gene>
    <name evidence="9" type="primary">MED4</name>
    <name evidence="12" type="ORF">EDS130_LOCUS2131</name>
</gene>
<evidence type="ECO:0000256" key="9">
    <source>
        <dbReference type="RuleBase" id="RU364141"/>
    </source>
</evidence>
<dbReference type="CDD" id="cd19071">
    <property type="entry name" value="AKR_AKR1-5-like"/>
    <property type="match status" value="1"/>
</dbReference>
<evidence type="ECO:0000256" key="7">
    <source>
        <dbReference type="ARBA" id="ARBA00023163"/>
    </source>
</evidence>
<dbReference type="PROSITE" id="PS00063">
    <property type="entry name" value="ALDOKETO_REDUCTASE_3"/>
    <property type="match status" value="1"/>
</dbReference>
<comment type="subunit">
    <text evidence="9">Component of the Mediator complex.</text>
</comment>
<evidence type="ECO:0000313" key="12">
    <source>
        <dbReference type="EMBL" id="CAF0748172.1"/>
    </source>
</evidence>
<proteinExistence type="inferred from homology"/>
<dbReference type="Pfam" id="PF00248">
    <property type="entry name" value="Aldo_ket_red"/>
    <property type="match status" value="1"/>
</dbReference>
<dbReference type="PROSITE" id="PS00798">
    <property type="entry name" value="ALDOKETO_REDUCTASE_1"/>
    <property type="match status" value="1"/>
</dbReference>
<comment type="function">
    <text evidence="9">Component of the Mediator complex, a coactivator involved in the regulated transcription of nearly all RNA polymerase II-dependent genes. Mediator functions as a bridge to convey information from gene-specific regulatory proteins to the basal RNA polymerase II transcription machinery. Mediator is recruited to promoters by direct interactions with regulatory proteins and serves as a scaffold for the assembly of a functional preinitiation complex with RNA polymerase II and the general transcription factors.</text>
</comment>
<comment type="subcellular location">
    <subcellularLocation>
        <location evidence="1 9">Nucleus</location>
    </subcellularLocation>
</comment>
<sequence>MAEIVENPNLSTRRKLDLLLQEMDTICREIISQLYNPSSTTSNLDAKTLIDMFIERQNYLTQQIQIVRQQQELERQLQIKRDEILKCDRALRCLQTYLLQAVQVLSSAVYQAREKLANIRRAKTFPSETIIRYAHQLASCYSTIAPDNWQQGDLRRPYPTNIDMRRGLLGRISEQILQRQQQQQFTISNPMVTSATVVDSSAPQNISSSYTPVTTAVRPVKHDATSFALDIFSSTNEDTNHSNFSSSDTDSNPTKQHSNITFMASMIPHNDKTLTLDSRVTFHDNNSMPRLGLGTWRSEPGKVQNIVREAILNHGYRLFDGAWIYQNEHEVGNGIHEALEQSQGAVKREDLFITTKLWNQHHEPQDVEWAVRDSLKKLRLDYIDLYLIHWPVAFKNISDNFWSQKDGEKTRLYAENVTLADTWKAMEKLVDAQLVRSIGVSNFNQSQIDEILRIARIRPVVNQIELHPYFNQAEMREYCAKNDIVVTSYSPLSNLKRENEREEDASALYNPVIQEIAKEKHKTTAQIIIRWHLQHGLVVIPKTVTPERLAENAHIYDFALSDTDMRRINQLGETHRRRFVNPPFLPPGDKPVFDN</sequence>
<dbReference type="FunFam" id="3.20.20.100:FF:000006">
    <property type="entry name" value="Aldo-keto reductase family 1 member A1"/>
    <property type="match status" value="1"/>
</dbReference>
<dbReference type="Pfam" id="PF10018">
    <property type="entry name" value="Med4"/>
    <property type="match status" value="1"/>
</dbReference>
<evidence type="ECO:0000256" key="8">
    <source>
        <dbReference type="ARBA" id="ARBA00023242"/>
    </source>
</evidence>
<feature type="domain" description="NADP-dependent oxidoreductase" evidence="11">
    <location>
        <begin position="290"/>
        <end position="571"/>
    </location>
</feature>
<protein>
    <recommendedName>
        <fullName evidence="9">Mediator of RNA polymerase II transcription subunit 4</fullName>
    </recommendedName>
    <alternativeName>
        <fullName evidence="9">Mediator complex subunit 4</fullName>
    </alternativeName>
</protein>
<dbReference type="GO" id="GO:0016592">
    <property type="term" value="C:mediator complex"/>
    <property type="evidence" value="ECO:0007669"/>
    <property type="project" value="InterPro"/>
</dbReference>
<keyword evidence="8 9" id="KW-0539">Nucleus</keyword>
<dbReference type="EMBL" id="CAJNOJ010000005">
    <property type="protein sequence ID" value="CAF0748172.1"/>
    <property type="molecule type" value="Genomic_DNA"/>
</dbReference>
<dbReference type="InterPro" id="IPR019258">
    <property type="entry name" value="Mediator_Med4"/>
</dbReference>
<keyword evidence="5" id="KW-0560">Oxidoreductase</keyword>
<dbReference type="InterPro" id="IPR018170">
    <property type="entry name" value="Aldo/ket_reductase_CS"/>
</dbReference>
<evidence type="ECO:0000259" key="11">
    <source>
        <dbReference type="Pfam" id="PF00248"/>
    </source>
</evidence>
<evidence type="ECO:0000256" key="6">
    <source>
        <dbReference type="ARBA" id="ARBA00023015"/>
    </source>
</evidence>
<dbReference type="InterPro" id="IPR036812">
    <property type="entry name" value="NAD(P)_OxRdtase_dom_sf"/>
</dbReference>
<dbReference type="AlphaFoldDB" id="A0A813PBN3"/>
<dbReference type="GO" id="GO:0016491">
    <property type="term" value="F:oxidoreductase activity"/>
    <property type="evidence" value="ECO:0007669"/>
    <property type="project" value="UniProtKB-KW"/>
</dbReference>
<evidence type="ECO:0000256" key="1">
    <source>
        <dbReference type="ARBA" id="ARBA00004123"/>
    </source>
</evidence>
<comment type="caution">
    <text evidence="12">The sequence shown here is derived from an EMBL/GenBank/DDBJ whole genome shotgun (WGS) entry which is preliminary data.</text>
</comment>
<comment type="similarity">
    <text evidence="2">Belongs to the aldo/keto reductase family.</text>
</comment>
<comment type="similarity">
    <text evidence="3 9">Belongs to the Mediator complex subunit 4 family.</text>
</comment>
<dbReference type="PANTHER" id="PTHR11732">
    <property type="entry name" value="ALDO/KETO REDUCTASE"/>
    <property type="match status" value="1"/>
</dbReference>
<dbReference type="Gene3D" id="3.20.20.100">
    <property type="entry name" value="NADP-dependent oxidoreductase domain"/>
    <property type="match status" value="1"/>
</dbReference>
<keyword evidence="6 9" id="KW-0805">Transcription regulation</keyword>
<evidence type="ECO:0000256" key="2">
    <source>
        <dbReference type="ARBA" id="ARBA00007905"/>
    </source>
</evidence>
<reference evidence="12" key="1">
    <citation type="submission" date="2021-02" db="EMBL/GenBank/DDBJ databases">
        <authorList>
            <person name="Nowell W R."/>
        </authorList>
    </citation>
    <scope>NUCLEOTIDE SEQUENCE</scope>
</reference>
<evidence type="ECO:0000256" key="4">
    <source>
        <dbReference type="ARBA" id="ARBA00022857"/>
    </source>
</evidence>
<dbReference type="Proteomes" id="UP000663852">
    <property type="component" value="Unassembled WGS sequence"/>
</dbReference>